<dbReference type="Proteomes" id="UP001596263">
    <property type="component" value="Unassembled WGS sequence"/>
</dbReference>
<protein>
    <submittedName>
        <fullName evidence="2">Aminotransferase class I/II-fold pyridoxal phosphate-dependent enzyme</fullName>
    </submittedName>
</protein>
<keyword evidence="2" id="KW-0032">Aminotransferase</keyword>
<proteinExistence type="predicted"/>
<dbReference type="Pfam" id="PF00155">
    <property type="entry name" value="Aminotran_1_2"/>
    <property type="match status" value="1"/>
</dbReference>
<evidence type="ECO:0000313" key="3">
    <source>
        <dbReference type="Proteomes" id="UP001596263"/>
    </source>
</evidence>
<keyword evidence="2" id="KW-0808">Transferase</keyword>
<evidence type="ECO:0000259" key="1">
    <source>
        <dbReference type="Pfam" id="PF00155"/>
    </source>
</evidence>
<name>A0ABW0CHM6_STRCD</name>
<dbReference type="InterPro" id="IPR015424">
    <property type="entry name" value="PyrdxlP-dep_Trfase"/>
</dbReference>
<organism evidence="2 3">
    <name type="scientific">Streptomyces coerulescens</name>
    <dbReference type="NCBI Taxonomy" id="29304"/>
    <lineage>
        <taxon>Bacteria</taxon>
        <taxon>Bacillati</taxon>
        <taxon>Actinomycetota</taxon>
        <taxon>Actinomycetes</taxon>
        <taxon>Kitasatosporales</taxon>
        <taxon>Streptomycetaceae</taxon>
        <taxon>Streptomyces</taxon>
    </lineage>
</organism>
<reference evidence="3" key="1">
    <citation type="journal article" date="2019" name="Int. J. Syst. Evol. Microbiol.">
        <title>The Global Catalogue of Microorganisms (GCM) 10K type strain sequencing project: providing services to taxonomists for standard genome sequencing and annotation.</title>
        <authorList>
            <consortium name="The Broad Institute Genomics Platform"/>
            <consortium name="The Broad Institute Genome Sequencing Center for Infectious Disease"/>
            <person name="Wu L."/>
            <person name="Ma J."/>
        </authorList>
    </citation>
    <scope>NUCLEOTIDE SEQUENCE [LARGE SCALE GENOMIC DNA]</scope>
    <source>
        <strain evidence="3">KCTC 42586</strain>
    </source>
</reference>
<dbReference type="InterPro" id="IPR004839">
    <property type="entry name" value="Aminotransferase_I/II_large"/>
</dbReference>
<dbReference type="Gene3D" id="3.90.1150.10">
    <property type="entry name" value="Aspartate Aminotransferase, domain 1"/>
    <property type="match status" value="1"/>
</dbReference>
<feature type="domain" description="Aminotransferase class I/classII large" evidence="1">
    <location>
        <begin position="157"/>
        <end position="275"/>
    </location>
</feature>
<dbReference type="EMBL" id="JBHSKM010000008">
    <property type="protein sequence ID" value="MFC5215349.1"/>
    <property type="molecule type" value="Genomic_DNA"/>
</dbReference>
<keyword evidence="3" id="KW-1185">Reference proteome</keyword>
<dbReference type="InterPro" id="IPR015421">
    <property type="entry name" value="PyrdxlP-dep_Trfase_major"/>
</dbReference>
<gene>
    <name evidence="2" type="ORF">ACFPQ9_16020</name>
</gene>
<dbReference type="RefSeq" id="WP_380853197.1">
    <property type="nucleotide sequence ID" value="NZ_JBHSKM010000008.1"/>
</dbReference>
<dbReference type="GO" id="GO:0008483">
    <property type="term" value="F:transaminase activity"/>
    <property type="evidence" value="ECO:0007669"/>
    <property type="project" value="UniProtKB-KW"/>
</dbReference>
<sequence length="354" mass="37137">MPLAIGSYDKVPDLSDGSGLLNLAWTQDERDLLTVDVMATVSAELAGEVAEELPFVGDYLVKDPYGEAVLGTAVAEFFGRPGWAASVTCGAGVGPLLHGLSLLAAGGTVEVVTDVYPDYPHWVTRARGRCVPHGSGHRGDVLLLERPALADERFAGLDAVRDLCTAAADQGAAVLVDESNANYLPPDFSAANLCPEVPNLIVVRGLSKAYGLGGVRLGYCVASAAMTEAVRDAVCPLGPSSLSLRIARGVLALGDVTSALRAEIARAKPLVRGLLAGAGIPDPVPAATGLPYILFPHRPQQAVRLLGERGVQAKVQPVWSARTGRLTEVGRMSVPLRQDRLRGLRTRLGGDTDR</sequence>
<comment type="caution">
    <text evidence="2">The sequence shown here is derived from an EMBL/GenBank/DDBJ whole genome shotgun (WGS) entry which is preliminary data.</text>
</comment>
<dbReference type="InterPro" id="IPR015422">
    <property type="entry name" value="PyrdxlP-dep_Trfase_small"/>
</dbReference>
<dbReference type="Gene3D" id="3.40.640.10">
    <property type="entry name" value="Type I PLP-dependent aspartate aminotransferase-like (Major domain)"/>
    <property type="match status" value="1"/>
</dbReference>
<dbReference type="SUPFAM" id="SSF53383">
    <property type="entry name" value="PLP-dependent transferases"/>
    <property type="match status" value="1"/>
</dbReference>
<evidence type="ECO:0000313" key="2">
    <source>
        <dbReference type="EMBL" id="MFC5215349.1"/>
    </source>
</evidence>
<accession>A0ABW0CHM6</accession>